<evidence type="ECO:0000259" key="2">
    <source>
        <dbReference type="Pfam" id="PF18802"/>
    </source>
</evidence>
<name>A0A9P6THD3_9BASI</name>
<dbReference type="OrthoDB" id="2506814at2759"/>
<feature type="region of interest" description="Disordered" evidence="1">
    <location>
        <begin position="42"/>
        <end position="85"/>
    </location>
</feature>
<keyword evidence="4" id="KW-1185">Reference proteome</keyword>
<dbReference type="InterPro" id="IPR041320">
    <property type="entry name" value="CxC1"/>
</dbReference>
<protein>
    <recommendedName>
        <fullName evidence="2">CxC1-like cysteine cluster associated with KDZ transposases domain-containing protein</fullName>
    </recommendedName>
</protein>
<evidence type="ECO:0000313" key="4">
    <source>
        <dbReference type="Proteomes" id="UP000886653"/>
    </source>
</evidence>
<dbReference type="Proteomes" id="UP000886653">
    <property type="component" value="Unassembled WGS sequence"/>
</dbReference>
<accession>A0A9P6THD3</accession>
<comment type="caution">
    <text evidence="3">The sequence shown here is derived from an EMBL/GenBank/DDBJ whole genome shotgun (WGS) entry which is preliminary data.</text>
</comment>
<organism evidence="3 4">
    <name type="scientific">Cronartium quercuum f. sp. fusiforme G11</name>
    <dbReference type="NCBI Taxonomy" id="708437"/>
    <lineage>
        <taxon>Eukaryota</taxon>
        <taxon>Fungi</taxon>
        <taxon>Dikarya</taxon>
        <taxon>Basidiomycota</taxon>
        <taxon>Pucciniomycotina</taxon>
        <taxon>Pucciniomycetes</taxon>
        <taxon>Pucciniales</taxon>
        <taxon>Coleosporiaceae</taxon>
        <taxon>Cronartium</taxon>
    </lineage>
</organism>
<dbReference type="EMBL" id="MU167218">
    <property type="protein sequence ID" value="KAG0150653.1"/>
    <property type="molecule type" value="Genomic_DNA"/>
</dbReference>
<reference evidence="3" key="1">
    <citation type="submission" date="2013-11" db="EMBL/GenBank/DDBJ databases">
        <title>Genome sequence of the fusiform rust pathogen reveals effectors for host alternation and coevolution with pine.</title>
        <authorList>
            <consortium name="DOE Joint Genome Institute"/>
            <person name="Smith K."/>
            <person name="Pendleton A."/>
            <person name="Kubisiak T."/>
            <person name="Anderson C."/>
            <person name="Salamov A."/>
            <person name="Aerts A."/>
            <person name="Riley R."/>
            <person name="Clum A."/>
            <person name="Lindquist E."/>
            <person name="Ence D."/>
            <person name="Campbell M."/>
            <person name="Kronenberg Z."/>
            <person name="Feau N."/>
            <person name="Dhillon B."/>
            <person name="Hamelin R."/>
            <person name="Burleigh J."/>
            <person name="Smith J."/>
            <person name="Yandell M."/>
            <person name="Nelson C."/>
            <person name="Grigoriev I."/>
            <person name="Davis J."/>
        </authorList>
    </citation>
    <scope>NUCLEOTIDE SEQUENCE</scope>
    <source>
        <strain evidence="3">G11</strain>
    </source>
</reference>
<evidence type="ECO:0000256" key="1">
    <source>
        <dbReference type="SAM" id="MobiDB-lite"/>
    </source>
</evidence>
<dbReference type="AlphaFoldDB" id="A0A9P6THD3"/>
<proteinExistence type="predicted"/>
<dbReference type="PANTHER" id="PTHR33096:SF1">
    <property type="entry name" value="CXC1-LIKE CYSTEINE CLUSTER ASSOCIATED WITH KDZ TRANSPOSASES DOMAIN-CONTAINING PROTEIN"/>
    <property type="match status" value="1"/>
</dbReference>
<evidence type="ECO:0000313" key="3">
    <source>
        <dbReference type="EMBL" id="KAG0150653.1"/>
    </source>
</evidence>
<feature type="region of interest" description="Disordered" evidence="1">
    <location>
        <begin position="1"/>
        <end position="23"/>
    </location>
</feature>
<feature type="domain" description="CxC1-like cysteine cluster associated with KDZ transposases" evidence="2">
    <location>
        <begin position="131"/>
        <end position="231"/>
    </location>
</feature>
<feature type="compositionally biased region" description="Polar residues" evidence="1">
    <location>
        <begin position="44"/>
        <end position="53"/>
    </location>
</feature>
<dbReference type="Pfam" id="PF18802">
    <property type="entry name" value="CxC1"/>
    <property type="match status" value="1"/>
</dbReference>
<sequence>MVLKRTINRGQKPKRLRPSEFTVPDIPQEEASALFKHLRFFGSQPHQSQQNRQKQADEPDDETYFDSLNSQPADKEVEDVNPPPNAPIDLLLEAMEAKEYAQKWLELEKQWAAIEFMITAVFLEHQHHTENWTTAPSYLTDQLTCNCQNFTSRSVDLINIQGRHSQYPITFCKCIPDPIRLLYLGYIASSPQEPHTAFSVPMVQLHHHLWQTTALPTNRFIDGISDFINNQCHSPLFSHAHHGKKAQHDLCKPFTYAVDLFWQILDLQNQLYEEGLQLSVSECYAHACACCFGPAVGEVKDGNVPDIIVSLDANFQQ</sequence>
<dbReference type="PANTHER" id="PTHR33096">
    <property type="entry name" value="CXC2 DOMAIN-CONTAINING PROTEIN"/>
    <property type="match status" value="1"/>
</dbReference>
<gene>
    <name evidence="3" type="ORF">CROQUDRAFT_180582</name>
</gene>